<dbReference type="GO" id="GO:0005737">
    <property type="term" value="C:cytoplasm"/>
    <property type="evidence" value="ECO:0007669"/>
    <property type="project" value="UniProtKB-SubCell"/>
</dbReference>
<evidence type="ECO:0000313" key="14">
    <source>
        <dbReference type="EMBL" id="MBC8336298.1"/>
    </source>
</evidence>
<comment type="caution">
    <text evidence="14">The sequence shown here is derived from an EMBL/GenBank/DDBJ whole genome shotgun (WGS) entry which is preliminary data.</text>
</comment>
<feature type="binding site" evidence="12">
    <location>
        <position position="70"/>
    </location>
    <ligand>
        <name>Zn(2+)</name>
        <dbReference type="ChEBI" id="CHEBI:29105"/>
        <label>1</label>
        <note>catalytic</note>
    </ligand>
</feature>
<comment type="subcellular location">
    <subcellularLocation>
        <location evidence="9">Cytoplasm</location>
    </subcellularLocation>
</comment>
<keyword evidence="5 9" id="KW-0378">Hydrolase</keyword>
<dbReference type="GO" id="GO:0006364">
    <property type="term" value="P:rRNA processing"/>
    <property type="evidence" value="ECO:0007669"/>
    <property type="project" value="UniProtKB-UniRule"/>
</dbReference>
<sequence>MSKKLRIIPLGGLGEVGKNMTAYEYGENILIVDTGIMFPENDMLGVDYIIPDFEYLRDKAHLVRGIVITHGHEDHIGAIHHVLREISAPVYGTPLTMGLVEVKLARNKMAGQGDLHTVQAGEMVQVGPFQVEFFHVCHSIPDSVGLGITSPAGLVVHMSDYKFDHTPVDGWPTDYAKLAEFSKRCVDLLLADSTNSTRPGWTPSEMVIGPALDKVFEEAPARIIVASFASQISRMQQVADAALKHDRKLAFVGMSMVDNSKLAIKMNYLDIPTNTLVSLEQALGMKAKDVVLMGTGSQGEPSSIIGRLATGTNRHFALKPDDTIVLSSHPIPGNEESVSRTINSLFRRGATVIDDSLLPIHVSGHASQEEMKLLLNLVRPNNFVPMHGELHMLKRHAMMAEEMGVSPENIQVVENGQVVELANGKLSLGERIPGGYVFVDGHSIGDVDHGVMRERERLAQSGIFLIDLNIDKFTGKLLHDPEIITRGFVSPEEAEELIPIAQKKVVDMIDGGLDDRQTIMNAIRSFLYNETKRKPMVFVTLSKV</sequence>
<evidence type="ECO:0000259" key="13">
    <source>
        <dbReference type="SMART" id="SM00849"/>
    </source>
</evidence>
<feature type="binding site" evidence="12">
    <location>
        <position position="138"/>
    </location>
    <ligand>
        <name>Zn(2+)</name>
        <dbReference type="ChEBI" id="CHEBI:29105"/>
        <label>1</label>
        <note>catalytic</note>
    </ligand>
</feature>
<feature type="binding site" evidence="12">
    <location>
        <position position="440"/>
    </location>
    <ligand>
        <name>Ca(2+)</name>
        <dbReference type="ChEBI" id="CHEBI:29108"/>
    </ligand>
</feature>
<dbReference type="Pfam" id="PF00753">
    <property type="entry name" value="Lactamase_B"/>
    <property type="match status" value="1"/>
</dbReference>
<evidence type="ECO:0000256" key="3">
    <source>
        <dbReference type="ARBA" id="ARBA00022723"/>
    </source>
</evidence>
<keyword evidence="1 9" id="KW-0963">Cytoplasm</keyword>
<dbReference type="PANTHER" id="PTHR43694">
    <property type="entry name" value="RIBONUCLEASE J"/>
    <property type="match status" value="1"/>
</dbReference>
<evidence type="ECO:0000256" key="5">
    <source>
        <dbReference type="ARBA" id="ARBA00022801"/>
    </source>
</evidence>
<accession>A0A8J6TGU7</accession>
<dbReference type="SMART" id="SM00849">
    <property type="entry name" value="Lactamase_B"/>
    <property type="match status" value="1"/>
</dbReference>
<proteinExistence type="inferred from homology"/>
<dbReference type="InterPro" id="IPR001587">
    <property type="entry name" value="RNase_J_CS"/>
</dbReference>
<evidence type="ECO:0000256" key="8">
    <source>
        <dbReference type="ARBA" id="ARBA00022884"/>
    </source>
</evidence>
<feature type="binding site" evidence="12">
    <location>
        <position position="45"/>
    </location>
    <ligand>
        <name>Ca(2+)</name>
        <dbReference type="ChEBI" id="CHEBI:29108"/>
    </ligand>
</feature>
<dbReference type="Proteomes" id="UP000614469">
    <property type="component" value="Unassembled WGS sequence"/>
</dbReference>
<feature type="binding site" evidence="12">
    <location>
        <position position="75"/>
    </location>
    <ligand>
        <name>Zn(2+)</name>
        <dbReference type="ChEBI" id="CHEBI:29105"/>
        <label>1</label>
        <note>catalytic</note>
    </ligand>
</feature>
<comment type="cofactor">
    <cofactor evidence="12">
        <name>Ca(2+)</name>
        <dbReference type="ChEBI" id="CHEBI:29108"/>
    </cofactor>
    <text evidence="12">Binds 1 Ca(2+) cation per subunit. Seen in 1 crystal structure, it is not clear if it is physiologically important.</text>
</comment>
<dbReference type="EMBL" id="JACNJN010000151">
    <property type="protein sequence ID" value="MBC8336298.1"/>
    <property type="molecule type" value="Genomic_DNA"/>
</dbReference>
<feature type="domain" description="Metallo-beta-lactamase" evidence="13">
    <location>
        <begin position="17"/>
        <end position="212"/>
    </location>
</feature>
<dbReference type="InterPro" id="IPR011108">
    <property type="entry name" value="RMMBL"/>
</dbReference>
<dbReference type="GO" id="GO:0004521">
    <property type="term" value="F:RNA endonuclease activity"/>
    <property type="evidence" value="ECO:0007669"/>
    <property type="project" value="UniProtKB-UniRule"/>
</dbReference>
<comment type="cofactor">
    <cofactor evidence="12">
        <name>Zn(2+)</name>
        <dbReference type="ChEBI" id="CHEBI:29105"/>
    </cofactor>
    <text evidence="12">Binds 2 Zn(2+) ions per subunit. It is not clear if Zn(2+) or Mg(2+) is physiologically important.</text>
</comment>
<dbReference type="PANTHER" id="PTHR43694:SF1">
    <property type="entry name" value="RIBONUCLEASE J"/>
    <property type="match status" value="1"/>
</dbReference>
<dbReference type="HAMAP" id="MF_01491">
    <property type="entry name" value="RNase_J_bact"/>
    <property type="match status" value="1"/>
</dbReference>
<dbReference type="GO" id="GO:0004534">
    <property type="term" value="F:5'-3' RNA exonuclease activity"/>
    <property type="evidence" value="ECO:0007669"/>
    <property type="project" value="UniProtKB-UniRule"/>
</dbReference>
<feature type="active site" description="Proton acceptor" evidence="10">
    <location>
        <position position="365"/>
    </location>
</feature>
<comment type="similarity">
    <text evidence="9">Belongs to the metallo-beta-lactamase superfamily. RNA-metabolizing metallo-beta-lactamase-like family. Bacterial RNase J subfamily.</text>
</comment>
<keyword evidence="4 9" id="KW-0255">Endonuclease</keyword>
<dbReference type="InterPro" id="IPR030854">
    <property type="entry name" value="RNase_J_bac"/>
</dbReference>
<feature type="binding site" evidence="12">
    <location>
        <position position="72"/>
    </location>
    <ligand>
        <name>Zn(2+)</name>
        <dbReference type="ChEBI" id="CHEBI:29105"/>
        <label>1</label>
        <note>catalytic</note>
    </ligand>
</feature>
<feature type="active site" description="Proton donor" evidence="10">
    <location>
        <position position="192"/>
    </location>
</feature>
<protein>
    <recommendedName>
        <fullName evidence="9">Ribonuclease J</fullName>
        <shortName evidence="9">RNase J</shortName>
        <ecNumber evidence="9">3.1.-.-</ecNumber>
    </recommendedName>
</protein>
<evidence type="ECO:0000256" key="4">
    <source>
        <dbReference type="ARBA" id="ARBA00022759"/>
    </source>
</evidence>
<evidence type="ECO:0000256" key="9">
    <source>
        <dbReference type="HAMAP-Rule" id="MF_01491"/>
    </source>
</evidence>
<dbReference type="InterPro" id="IPR041636">
    <property type="entry name" value="RNase_J_C"/>
</dbReference>
<gene>
    <name evidence="9" type="primary">rnj</name>
    <name evidence="14" type="ORF">H8E29_13610</name>
</gene>
<keyword evidence="3 12" id="KW-0479">Metal-binding</keyword>
<evidence type="ECO:0000256" key="2">
    <source>
        <dbReference type="ARBA" id="ARBA00022722"/>
    </source>
</evidence>
<dbReference type="Gene3D" id="3.60.15.10">
    <property type="entry name" value="Ribonuclease Z/Hydroxyacylglutathione hydrolase-like"/>
    <property type="match status" value="1"/>
</dbReference>
<evidence type="ECO:0000256" key="11">
    <source>
        <dbReference type="PIRSR" id="PIRSR004803-2"/>
    </source>
</evidence>
<feature type="binding site" evidence="12">
    <location>
        <position position="387"/>
    </location>
    <ligand>
        <name>Zn(2+)</name>
        <dbReference type="ChEBI" id="CHEBI:29105"/>
        <label>1</label>
        <note>catalytic</note>
    </ligand>
</feature>
<dbReference type="InterPro" id="IPR004613">
    <property type="entry name" value="RNase_J"/>
</dbReference>
<dbReference type="Gene3D" id="3.40.50.10710">
    <property type="entry name" value="Metallo-hydrolase/oxidoreductase"/>
    <property type="match status" value="1"/>
</dbReference>
<dbReference type="GO" id="GO:0003723">
    <property type="term" value="F:RNA binding"/>
    <property type="evidence" value="ECO:0007669"/>
    <property type="project" value="UniProtKB-UniRule"/>
</dbReference>
<keyword evidence="9" id="KW-0698">rRNA processing</keyword>
<dbReference type="InterPro" id="IPR001279">
    <property type="entry name" value="Metallo-B-lactamas"/>
</dbReference>
<keyword evidence="6 12" id="KW-0862">Zinc</keyword>
<keyword evidence="7 9" id="KW-0269">Exonuclease</keyword>
<evidence type="ECO:0000256" key="10">
    <source>
        <dbReference type="PIRSR" id="PIRSR004803-1"/>
    </source>
</evidence>
<dbReference type="InterPro" id="IPR042173">
    <property type="entry name" value="RNase_J_2"/>
</dbReference>
<dbReference type="PIRSF" id="PIRSF004803">
    <property type="entry name" value="RnjA"/>
    <property type="match status" value="1"/>
</dbReference>
<evidence type="ECO:0000256" key="1">
    <source>
        <dbReference type="ARBA" id="ARBA00022490"/>
    </source>
</evidence>
<feature type="binding site" evidence="12">
    <location>
        <position position="160"/>
    </location>
    <ligand>
        <name>Zn(2+)</name>
        <dbReference type="ChEBI" id="CHEBI:29105"/>
        <label>1</label>
        <note>catalytic</note>
    </ligand>
</feature>
<dbReference type="Pfam" id="PF22505">
    <property type="entry name" value="RNase_J_b_CASP"/>
    <property type="match status" value="1"/>
</dbReference>
<dbReference type="InterPro" id="IPR055132">
    <property type="entry name" value="RNase_J_b_CASP"/>
</dbReference>
<evidence type="ECO:0000256" key="7">
    <source>
        <dbReference type="ARBA" id="ARBA00022839"/>
    </source>
</evidence>
<name>A0A8J6TGU7_9CHLR</name>
<evidence type="ECO:0000256" key="12">
    <source>
        <dbReference type="PIRSR" id="PIRSR004803-3"/>
    </source>
</evidence>
<dbReference type="EC" id="3.1.-.-" evidence="9"/>
<reference evidence="14 15" key="1">
    <citation type="submission" date="2020-08" db="EMBL/GenBank/DDBJ databases">
        <title>Bridging the membrane lipid divide: bacteria of the FCB group superphylum have the potential to synthesize archaeal ether lipids.</title>
        <authorList>
            <person name="Villanueva L."/>
            <person name="Von Meijenfeldt F.A.B."/>
            <person name="Westbye A.B."/>
            <person name="Yadav S."/>
            <person name="Hopmans E.C."/>
            <person name="Dutilh B.E."/>
            <person name="Sinninghe Damste J.S."/>
        </authorList>
    </citation>
    <scope>NUCLEOTIDE SEQUENCE [LARGE SCALE GENOMIC DNA]</scope>
    <source>
        <strain evidence="14">NIOZ-UU36</strain>
    </source>
</reference>
<dbReference type="CDD" id="cd07714">
    <property type="entry name" value="RNaseJ_MBL-fold"/>
    <property type="match status" value="1"/>
</dbReference>
<evidence type="ECO:0000313" key="15">
    <source>
        <dbReference type="Proteomes" id="UP000614469"/>
    </source>
</evidence>
<comment type="function">
    <text evidence="9">An RNase that has 5'-3' exonuclease and possibly endonuclease activity. Involved in maturation of rRNA and in some organisms also mRNA maturation and/or decay.</text>
</comment>
<keyword evidence="2 9" id="KW-0540">Nuclease</keyword>
<feature type="binding site" evidence="9 11">
    <location>
        <begin position="361"/>
        <end position="365"/>
    </location>
    <ligand>
        <name>substrate</name>
    </ligand>
</feature>
<dbReference type="Pfam" id="PF07521">
    <property type="entry name" value="RMMBL"/>
    <property type="match status" value="1"/>
</dbReference>
<dbReference type="InterPro" id="IPR036866">
    <property type="entry name" value="RibonucZ/Hydroxyglut_hydro"/>
</dbReference>
<evidence type="ECO:0000256" key="6">
    <source>
        <dbReference type="ARBA" id="ARBA00022833"/>
    </source>
</evidence>
<dbReference type="PROSITE" id="PS01292">
    <property type="entry name" value="UPF0036"/>
    <property type="match status" value="1"/>
</dbReference>
<organism evidence="14 15">
    <name type="scientific">Candidatus Desulfolinea nitratireducens</name>
    <dbReference type="NCBI Taxonomy" id="2841698"/>
    <lineage>
        <taxon>Bacteria</taxon>
        <taxon>Bacillati</taxon>
        <taxon>Chloroflexota</taxon>
        <taxon>Anaerolineae</taxon>
        <taxon>Anaerolineales</taxon>
        <taxon>Anaerolineales incertae sedis</taxon>
        <taxon>Candidatus Desulfolinea</taxon>
    </lineage>
</organism>
<dbReference type="Pfam" id="PF17770">
    <property type="entry name" value="RNase_J_C"/>
    <property type="match status" value="1"/>
</dbReference>
<feature type="binding site" evidence="12">
    <location>
        <position position="74"/>
    </location>
    <ligand>
        <name>Zn(2+)</name>
        <dbReference type="ChEBI" id="CHEBI:29105"/>
        <label>1</label>
        <note>catalytic</note>
    </ligand>
</feature>
<keyword evidence="8 9" id="KW-0694">RNA-binding</keyword>
<comment type="subunit">
    <text evidence="9">Homodimer, may be a subunit of the RNA degradosome.</text>
</comment>
<dbReference type="Gene3D" id="3.10.20.580">
    <property type="match status" value="1"/>
</dbReference>
<dbReference type="GO" id="GO:0008270">
    <property type="term" value="F:zinc ion binding"/>
    <property type="evidence" value="ECO:0007669"/>
    <property type="project" value="InterPro"/>
</dbReference>
<feature type="binding site" evidence="12">
    <location>
        <position position="47"/>
    </location>
    <ligand>
        <name>Ca(2+)</name>
        <dbReference type="ChEBI" id="CHEBI:29108"/>
    </ligand>
</feature>
<keyword evidence="12" id="KW-0106">Calcium</keyword>
<dbReference type="AlphaFoldDB" id="A0A8J6TGU7"/>
<dbReference type="NCBIfam" id="TIGR00649">
    <property type="entry name" value="MG423"/>
    <property type="match status" value="1"/>
</dbReference>
<dbReference type="SUPFAM" id="SSF56281">
    <property type="entry name" value="Metallo-hydrolase/oxidoreductase"/>
    <property type="match status" value="1"/>
</dbReference>